<evidence type="ECO:0008006" key="5">
    <source>
        <dbReference type="Google" id="ProtNLM"/>
    </source>
</evidence>
<evidence type="ECO:0000313" key="3">
    <source>
        <dbReference type="EnsemblPlants" id="KQK23660"/>
    </source>
</evidence>
<feature type="region of interest" description="Disordered" evidence="1">
    <location>
        <begin position="348"/>
        <end position="370"/>
    </location>
</feature>
<evidence type="ECO:0000313" key="4">
    <source>
        <dbReference type="Proteomes" id="UP000008810"/>
    </source>
</evidence>
<dbReference type="EMBL" id="CM000880">
    <property type="protein sequence ID" value="KQK23660.2"/>
    <property type="molecule type" value="Genomic_DNA"/>
</dbReference>
<feature type="compositionally biased region" description="Low complexity" evidence="1">
    <location>
        <begin position="207"/>
        <end position="233"/>
    </location>
</feature>
<proteinExistence type="predicted"/>
<protein>
    <recommendedName>
        <fullName evidence="5">DUF4283 domain-containing protein</fullName>
    </recommendedName>
</protein>
<dbReference type="PANTHER" id="PTHR33170">
    <property type="entry name" value="DUF4283 DOMAIN-CONTAINING PROTEIN-RELATED"/>
    <property type="match status" value="1"/>
</dbReference>
<dbReference type="GeneID" id="112268577"/>
<organism evidence="2">
    <name type="scientific">Brachypodium distachyon</name>
    <name type="common">Purple false brome</name>
    <name type="synonym">Trachynia distachya</name>
    <dbReference type="NCBI Taxonomy" id="15368"/>
    <lineage>
        <taxon>Eukaryota</taxon>
        <taxon>Viridiplantae</taxon>
        <taxon>Streptophyta</taxon>
        <taxon>Embryophyta</taxon>
        <taxon>Tracheophyta</taxon>
        <taxon>Spermatophyta</taxon>
        <taxon>Magnoliopsida</taxon>
        <taxon>Liliopsida</taxon>
        <taxon>Poales</taxon>
        <taxon>Poaceae</taxon>
        <taxon>BOP clade</taxon>
        <taxon>Pooideae</taxon>
        <taxon>Stipodae</taxon>
        <taxon>Brachypodieae</taxon>
        <taxon>Brachypodium</taxon>
    </lineage>
</organism>
<dbReference type="Proteomes" id="UP000008810">
    <property type="component" value="Chromosome 1"/>
</dbReference>
<dbReference type="RefSeq" id="XP_024312392.1">
    <property type="nucleotide sequence ID" value="XM_024456624.1"/>
</dbReference>
<keyword evidence="4" id="KW-1185">Reference proteome</keyword>
<reference evidence="2" key="2">
    <citation type="submission" date="2017-06" db="EMBL/GenBank/DDBJ databases">
        <title>WGS assembly of Brachypodium distachyon.</title>
        <authorList>
            <consortium name="The International Brachypodium Initiative"/>
            <person name="Lucas S."/>
            <person name="Harmon-Smith M."/>
            <person name="Lail K."/>
            <person name="Tice H."/>
            <person name="Grimwood J."/>
            <person name="Bruce D."/>
            <person name="Barry K."/>
            <person name="Shu S."/>
            <person name="Lindquist E."/>
            <person name="Wang M."/>
            <person name="Pitluck S."/>
            <person name="Vogel J.P."/>
            <person name="Garvin D.F."/>
            <person name="Mockler T.C."/>
            <person name="Schmutz J."/>
            <person name="Rokhsar D."/>
            <person name="Bevan M.W."/>
        </authorList>
    </citation>
    <scope>NUCLEOTIDE SEQUENCE</scope>
    <source>
        <strain evidence="2">Bd21</strain>
    </source>
</reference>
<evidence type="ECO:0000256" key="1">
    <source>
        <dbReference type="SAM" id="MobiDB-lite"/>
    </source>
</evidence>
<feature type="compositionally biased region" description="Basic and acidic residues" evidence="1">
    <location>
        <begin position="162"/>
        <end position="206"/>
    </location>
</feature>
<evidence type="ECO:0000313" key="2">
    <source>
        <dbReference type="EMBL" id="KQK23660.2"/>
    </source>
</evidence>
<reference evidence="3" key="3">
    <citation type="submission" date="2018-08" db="UniProtKB">
        <authorList>
            <consortium name="EnsemblPlants"/>
        </authorList>
    </citation>
    <scope>IDENTIFICATION</scope>
    <source>
        <strain evidence="3">cv. Bd21</strain>
    </source>
</reference>
<dbReference type="RefSeq" id="XP_024312393.1">
    <property type="nucleotide sequence ID" value="XM_024456625.1"/>
</dbReference>
<dbReference type="AlphaFoldDB" id="A0A0Q3KH69"/>
<feature type="region of interest" description="Disordered" evidence="1">
    <location>
        <begin position="162"/>
        <end position="233"/>
    </location>
</feature>
<dbReference type="OrthoDB" id="695829at2759"/>
<sequence length="370" mass="40020">MVTVEGGSLSVSQLVSLLRLFVPSDNFEWEVSSSEDNVFKVQFPSKLELQQMIRFGKFNVPTSECRITFDEWSPKLNPNWLVQDVWVRIAGIPPAVKGSFLALWGLGSPLGKTKEVDMAFTCQHGVLRIFIGWVDYTCIPERKDLLIKDGLYRLTFQVEGPPREEGLGDEVMHDANEGDDEGDKKKDASEKSDLDDRGGKRGKNVDGDTSTSSSVGGSGGAAAPTSSSPTDGSNVVMIRIGSVETPVPMSRVPLVSVSAPMSYSKIAAPRRLWADLVEEELPCFGSAPPRVDRSRYEGGRPMGSVVSRSIVAAPSHVDSVAGDMVAPARHSATMKQLCSVVASDVRSGHEQGALLPTSEVEPQEGQRDVE</sequence>
<name>A0A0Q3KH69_BRADI</name>
<dbReference type="ExpressionAtlas" id="A0A0Q3KH69">
    <property type="expression patterns" value="differential"/>
</dbReference>
<gene>
    <name evidence="3" type="primary">LOC112268577</name>
    <name evidence="2" type="ORF">BRADI_1g75300v3</name>
</gene>
<accession>A0A0Q3KH69</accession>
<dbReference type="EnsemblPlants" id="KQK23660">
    <property type="protein sequence ID" value="KQK23660"/>
    <property type="gene ID" value="BRADI_1g75300v3"/>
</dbReference>
<dbReference type="PANTHER" id="PTHR33170:SF40">
    <property type="entry name" value="OS04G0557100 PROTEIN"/>
    <property type="match status" value="1"/>
</dbReference>
<dbReference type="Gramene" id="KQK23660">
    <property type="protein sequence ID" value="KQK23660"/>
    <property type="gene ID" value="BRADI_1g75300v3"/>
</dbReference>
<reference evidence="2 3" key="1">
    <citation type="journal article" date="2010" name="Nature">
        <title>Genome sequencing and analysis of the model grass Brachypodium distachyon.</title>
        <authorList>
            <consortium name="International Brachypodium Initiative"/>
        </authorList>
    </citation>
    <scope>NUCLEOTIDE SEQUENCE [LARGE SCALE GENOMIC DNA]</scope>
    <source>
        <strain evidence="2">Bd21</strain>
        <strain evidence="3">cv. Bd21</strain>
    </source>
</reference>